<dbReference type="GO" id="GO:0015934">
    <property type="term" value="C:large ribosomal subunit"/>
    <property type="evidence" value="ECO:0007669"/>
    <property type="project" value="InterPro"/>
</dbReference>
<evidence type="ECO:0000256" key="1">
    <source>
        <dbReference type="ARBA" id="ARBA00010531"/>
    </source>
</evidence>
<protein>
    <submittedName>
        <fullName evidence="4">S60 ribosomal protein L10a</fullName>
    </submittedName>
</protein>
<dbReference type="FunFam" id="3.40.50.790:FF:000002">
    <property type="entry name" value="Ribosomal protein"/>
    <property type="match status" value="1"/>
</dbReference>
<proteinExistence type="inferred from homology"/>
<dbReference type="FunFam" id="3.30.190.20:FF:000006">
    <property type="entry name" value="Ribosomal protein"/>
    <property type="match status" value="1"/>
</dbReference>
<dbReference type="OrthoDB" id="14163at2759"/>
<evidence type="ECO:0000313" key="5">
    <source>
        <dbReference type="Proteomes" id="UP000076078"/>
    </source>
</evidence>
<dbReference type="Gene3D" id="3.40.50.790">
    <property type="match status" value="1"/>
</dbReference>
<dbReference type="PANTHER" id="PTHR23105">
    <property type="entry name" value="RIBOSOMAL PROTEIN L7AE FAMILY MEMBER"/>
    <property type="match status" value="1"/>
</dbReference>
<dbReference type="InterPro" id="IPR050257">
    <property type="entry name" value="eL8/uL1-like"/>
</dbReference>
<dbReference type="Pfam" id="PF00687">
    <property type="entry name" value="Ribosomal_L1"/>
    <property type="match status" value="1"/>
</dbReference>
<dbReference type="InParanoid" id="A0A151ZJ72"/>
<accession>A0A151ZJ72</accession>
<dbReference type="InterPro" id="IPR028364">
    <property type="entry name" value="Ribosomal_uL1/biogenesis"/>
</dbReference>
<comment type="similarity">
    <text evidence="1">Belongs to the universal ribosomal protein uL1 family.</text>
</comment>
<dbReference type="SUPFAM" id="SSF56808">
    <property type="entry name" value="Ribosomal protein L1"/>
    <property type="match status" value="1"/>
</dbReference>
<keyword evidence="5" id="KW-1185">Reference proteome</keyword>
<dbReference type="Gene3D" id="3.30.190.20">
    <property type="match status" value="1"/>
</dbReference>
<dbReference type="EMBL" id="LODT01000023">
    <property type="protein sequence ID" value="KYQ93967.1"/>
    <property type="molecule type" value="Genomic_DNA"/>
</dbReference>
<evidence type="ECO:0000256" key="3">
    <source>
        <dbReference type="ARBA" id="ARBA00023274"/>
    </source>
</evidence>
<dbReference type="InterPro" id="IPR002143">
    <property type="entry name" value="Ribosomal_uL1"/>
</dbReference>
<dbReference type="Proteomes" id="UP000076078">
    <property type="component" value="Unassembled WGS sequence"/>
</dbReference>
<dbReference type="GO" id="GO:0006412">
    <property type="term" value="P:translation"/>
    <property type="evidence" value="ECO:0007669"/>
    <property type="project" value="InterPro"/>
</dbReference>
<keyword evidence="3" id="KW-0687">Ribonucleoprotein</keyword>
<dbReference type="InterPro" id="IPR023674">
    <property type="entry name" value="Ribosomal_uL1-like"/>
</dbReference>
<reference evidence="4 5" key="1">
    <citation type="submission" date="2015-12" db="EMBL/GenBank/DDBJ databases">
        <title>Dictyostelia acquired genes for synthesis and detection of signals that induce cell-type specialization by lateral gene transfer from prokaryotes.</title>
        <authorList>
            <person name="Gloeckner G."/>
            <person name="Schaap P."/>
        </authorList>
    </citation>
    <scope>NUCLEOTIDE SEQUENCE [LARGE SCALE GENOMIC DNA]</scope>
    <source>
        <strain evidence="4 5">TK</strain>
    </source>
</reference>
<evidence type="ECO:0000313" key="4">
    <source>
        <dbReference type="EMBL" id="KYQ93967.1"/>
    </source>
</evidence>
<evidence type="ECO:0000256" key="2">
    <source>
        <dbReference type="ARBA" id="ARBA00022980"/>
    </source>
</evidence>
<dbReference type="GO" id="GO:0003723">
    <property type="term" value="F:RNA binding"/>
    <property type="evidence" value="ECO:0007669"/>
    <property type="project" value="InterPro"/>
</dbReference>
<dbReference type="STRING" id="361077.A0A151ZJ72"/>
<dbReference type="GO" id="GO:0003735">
    <property type="term" value="F:structural constituent of ribosome"/>
    <property type="evidence" value="ECO:0007669"/>
    <property type="project" value="InterPro"/>
</dbReference>
<name>A0A151ZJ72_TIELA</name>
<dbReference type="CDD" id="cd00403">
    <property type="entry name" value="Ribosomal_L1"/>
    <property type="match status" value="1"/>
</dbReference>
<gene>
    <name evidence="4" type="ORF">DLAC_04858</name>
</gene>
<dbReference type="PIRSF" id="PIRSF002155">
    <property type="entry name" value="Ribosomal_L1"/>
    <property type="match status" value="1"/>
</dbReference>
<dbReference type="FunFam" id="3.30.190.20:FF:000009">
    <property type="entry name" value="Ribosomal protein L10a"/>
    <property type="match status" value="1"/>
</dbReference>
<dbReference type="FunCoup" id="A0A151ZJ72">
    <property type="interactions" value="493"/>
</dbReference>
<comment type="caution">
    <text evidence="4">The sequence shown here is derived from an EMBL/GenBank/DDBJ whole genome shotgun (WGS) entry which is preliminary data.</text>
</comment>
<dbReference type="OMA" id="GPRNKMP"/>
<organism evidence="4 5">
    <name type="scientific">Tieghemostelium lacteum</name>
    <name type="common">Slime mold</name>
    <name type="synonym">Dictyostelium lacteum</name>
    <dbReference type="NCBI Taxonomy" id="361077"/>
    <lineage>
        <taxon>Eukaryota</taxon>
        <taxon>Amoebozoa</taxon>
        <taxon>Evosea</taxon>
        <taxon>Eumycetozoa</taxon>
        <taxon>Dictyostelia</taxon>
        <taxon>Dictyosteliales</taxon>
        <taxon>Raperosteliaceae</taxon>
        <taxon>Tieghemostelium</taxon>
    </lineage>
</organism>
<sequence length="219" mass="24460">MSGSKISSDQVRQSVATIFAEAAANKRGFCETVELQVNLKNYDTKKDKRFSGQIKLSTVTKPKFSVCVFADQQHCDEATKIGAEFMDIEALKKIGPKNKKAIKKLSKKYDAFLASETILRQVPKLLGPGLNKVGKFPLLLSHSEDMATKISEVKSTVKFQLKKVLCLAVAVGHIQLTEREIATNVIQSINFLISLLKKGWQNIKTLYIKSSMGRSFRIY</sequence>
<dbReference type="AlphaFoldDB" id="A0A151ZJ72"/>
<keyword evidence="2 4" id="KW-0689">Ribosomal protein</keyword>
<dbReference type="InterPro" id="IPR016095">
    <property type="entry name" value="Ribosomal_uL1_3-a/b-sand"/>
</dbReference>